<keyword evidence="1" id="KW-1133">Transmembrane helix</keyword>
<protein>
    <submittedName>
        <fullName evidence="3">Uncharacterized protein</fullName>
    </submittedName>
</protein>
<accession>A0A858SMD5</accession>
<reference evidence="3 4" key="1">
    <citation type="submission" date="2020-02" db="EMBL/GenBank/DDBJ databases">
        <title>Genome sequence of Roseobacter ponti.</title>
        <authorList>
            <person name="Hollensteiner J."/>
            <person name="Schneider D."/>
            <person name="Poehlein A."/>
            <person name="Daniel R."/>
        </authorList>
    </citation>
    <scope>NUCLEOTIDE SEQUENCE [LARGE SCALE GENOMIC DNA]</scope>
    <source>
        <strain evidence="3 4">DSM 106830</strain>
    </source>
</reference>
<keyword evidence="1" id="KW-0812">Transmembrane</keyword>
<feature type="chain" id="PRO_5032360552" evidence="2">
    <location>
        <begin position="27"/>
        <end position="168"/>
    </location>
</feature>
<keyword evidence="4" id="KW-1185">Reference proteome</keyword>
<dbReference type="AlphaFoldDB" id="A0A858SMD5"/>
<gene>
    <name evidence="3" type="ORF">G3256_01125</name>
</gene>
<keyword evidence="1" id="KW-0472">Membrane</keyword>
<evidence type="ECO:0000256" key="1">
    <source>
        <dbReference type="SAM" id="Phobius"/>
    </source>
</evidence>
<dbReference type="EMBL" id="CP048788">
    <property type="protein sequence ID" value="QJF49865.1"/>
    <property type="molecule type" value="Genomic_DNA"/>
</dbReference>
<name>A0A858SMD5_9RHOB</name>
<dbReference type="KEGG" id="rpon:G3256_01125"/>
<evidence type="ECO:0000256" key="2">
    <source>
        <dbReference type="SAM" id="SignalP"/>
    </source>
</evidence>
<dbReference type="RefSeq" id="WP_169639091.1">
    <property type="nucleotide sequence ID" value="NZ_CP048788.1"/>
</dbReference>
<organism evidence="3 4">
    <name type="scientific">Roseobacter ponti</name>
    <dbReference type="NCBI Taxonomy" id="1891787"/>
    <lineage>
        <taxon>Bacteria</taxon>
        <taxon>Pseudomonadati</taxon>
        <taxon>Pseudomonadota</taxon>
        <taxon>Alphaproteobacteria</taxon>
        <taxon>Rhodobacterales</taxon>
        <taxon>Roseobacteraceae</taxon>
        <taxon>Roseobacter</taxon>
    </lineage>
</organism>
<proteinExistence type="predicted"/>
<evidence type="ECO:0000313" key="4">
    <source>
        <dbReference type="Proteomes" id="UP000503308"/>
    </source>
</evidence>
<feature type="transmembrane region" description="Helical" evidence="1">
    <location>
        <begin position="30"/>
        <end position="47"/>
    </location>
</feature>
<keyword evidence="2" id="KW-0732">Signal</keyword>
<sequence length="168" mass="19229">MHRKFIAVVISAAIAVTTLGTTPARADDDLFRALAAIAGVAIVGKVISDRNKRKKEKERARNEAVTRSYTPEYVYRPQPRGVSPQHRIEPRPLPRQASRYLLPGECLRNVEARDGRYRFFGRKCLEKNYGSVRNLPNQCRVRFDGPERKRAGYDARCLRSNGYQLARR</sequence>
<dbReference type="Proteomes" id="UP000503308">
    <property type="component" value="Chromosome"/>
</dbReference>
<evidence type="ECO:0000313" key="3">
    <source>
        <dbReference type="EMBL" id="QJF49865.1"/>
    </source>
</evidence>
<feature type="signal peptide" evidence="2">
    <location>
        <begin position="1"/>
        <end position="26"/>
    </location>
</feature>